<dbReference type="PANTHER" id="PTHR43630:SF2">
    <property type="entry name" value="GLYCOSYLTRANSFERASE"/>
    <property type="match status" value="1"/>
</dbReference>
<accession>A0A0S2TAJ8</accession>
<evidence type="ECO:0000256" key="1">
    <source>
        <dbReference type="ARBA" id="ARBA00038494"/>
    </source>
</evidence>
<dbReference type="SUPFAM" id="SSF53448">
    <property type="entry name" value="Nucleotide-diphospho-sugar transferases"/>
    <property type="match status" value="1"/>
</dbReference>
<reference evidence="3" key="1">
    <citation type="submission" date="2015-10" db="EMBL/GenBank/DDBJ databases">
        <title>Description of Candidatus Tenderia electrophaga gen. nov, sp. nov., an Uncultivated Electroautotroph from a Biocathode Enrichment.</title>
        <authorList>
            <person name="Eddie B.J."/>
            <person name="Malanoski A.P."/>
            <person name="Wang Z."/>
            <person name="Hall R.J."/>
            <person name="Oh S.D."/>
            <person name="Heiner C."/>
            <person name="Lin B."/>
            <person name="Strycharz-Glaven S.M."/>
        </authorList>
    </citation>
    <scope>NUCLEOTIDE SEQUENCE [LARGE SCALE GENOMIC DNA]</scope>
    <source>
        <strain evidence="3">NRL1</strain>
    </source>
</reference>
<sequence>MPTLSIVMIVKDEAENLPDCLNTVEWADEIVILDAGSEDSTLDIARRYTDKVYVDADWQGFGVQRQRAQAKASGDWIFMLDADERVTQALRTSIEATVAADERDVVYAVARLSWVFGRFIRHSGWYPDYVPRLYARERAGYRADRVHEKLVLSEGMQESVLSGDLLHYTYRDLNHYLIKSAHYAAAWAQQRQEHGKRASLSQGLFHGIGCFVKMYLLRAGFLDGRQGLLLALLSAHSTFAKYADLWVRSQSTAEAD</sequence>
<dbReference type="InterPro" id="IPR001173">
    <property type="entry name" value="Glyco_trans_2-like"/>
</dbReference>
<dbReference type="Pfam" id="PF00535">
    <property type="entry name" value="Glycos_transf_2"/>
    <property type="match status" value="1"/>
</dbReference>
<evidence type="ECO:0000313" key="3">
    <source>
        <dbReference type="EMBL" id="ALP52173.1"/>
    </source>
</evidence>
<organism evidence="3 4">
    <name type="scientific">Candidatus Tenderia electrophaga</name>
    <dbReference type="NCBI Taxonomy" id="1748243"/>
    <lineage>
        <taxon>Bacteria</taxon>
        <taxon>Pseudomonadati</taxon>
        <taxon>Pseudomonadota</taxon>
        <taxon>Gammaproteobacteria</taxon>
        <taxon>Candidatus Tenderiales</taxon>
        <taxon>Candidatus Tenderiaceae</taxon>
        <taxon>Candidatus Tenderia</taxon>
    </lineage>
</organism>
<name>A0A0S2TAJ8_9GAMM</name>
<dbReference type="KEGG" id="tee:Tel_02880"/>
<evidence type="ECO:0000259" key="2">
    <source>
        <dbReference type="Pfam" id="PF00535"/>
    </source>
</evidence>
<protein>
    <submittedName>
        <fullName evidence="3">Glycosyltransferase</fullName>
    </submittedName>
</protein>
<dbReference type="EMBL" id="CP013099">
    <property type="protein sequence ID" value="ALP52173.1"/>
    <property type="molecule type" value="Genomic_DNA"/>
</dbReference>
<dbReference type="Proteomes" id="UP000055136">
    <property type="component" value="Chromosome"/>
</dbReference>
<dbReference type="AlphaFoldDB" id="A0A0S2TAJ8"/>
<proteinExistence type="inferred from homology"/>
<comment type="similarity">
    <text evidence="1">Belongs to the glycosyltransferase 2 family. WaaE/KdtX subfamily.</text>
</comment>
<gene>
    <name evidence="3" type="ORF">Tel_02880</name>
</gene>
<dbReference type="GO" id="GO:0016740">
    <property type="term" value="F:transferase activity"/>
    <property type="evidence" value="ECO:0007669"/>
    <property type="project" value="UniProtKB-KW"/>
</dbReference>
<evidence type="ECO:0000313" key="4">
    <source>
        <dbReference type="Proteomes" id="UP000055136"/>
    </source>
</evidence>
<dbReference type="STRING" id="1748243.Tel_02880"/>
<dbReference type="InterPro" id="IPR029044">
    <property type="entry name" value="Nucleotide-diphossugar_trans"/>
</dbReference>
<feature type="domain" description="Glycosyltransferase 2-like" evidence="2">
    <location>
        <begin position="5"/>
        <end position="124"/>
    </location>
</feature>
<dbReference type="Gene3D" id="3.90.550.10">
    <property type="entry name" value="Spore Coat Polysaccharide Biosynthesis Protein SpsA, Chain A"/>
    <property type="match status" value="1"/>
</dbReference>
<keyword evidence="4" id="KW-1185">Reference proteome</keyword>
<dbReference type="PANTHER" id="PTHR43630">
    <property type="entry name" value="POLY-BETA-1,6-N-ACETYL-D-GLUCOSAMINE SYNTHASE"/>
    <property type="match status" value="1"/>
</dbReference>
<dbReference type="CDD" id="cd02511">
    <property type="entry name" value="Beta4Glucosyltransferase"/>
    <property type="match status" value="1"/>
</dbReference>